<comment type="caution">
    <text evidence="2">The sequence shown here is derived from an EMBL/GenBank/DDBJ whole genome shotgun (WGS) entry which is preliminary data.</text>
</comment>
<protein>
    <submittedName>
        <fullName evidence="2">Uncharacterized protein</fullName>
    </submittedName>
</protein>
<gene>
    <name evidence="2" type="ORF">TrLO_g12098</name>
</gene>
<evidence type="ECO:0000313" key="2">
    <source>
        <dbReference type="EMBL" id="GMI15881.1"/>
    </source>
</evidence>
<reference evidence="3" key="1">
    <citation type="journal article" date="2023" name="Commun. Biol.">
        <title>Genome analysis of Parmales, the sister group of diatoms, reveals the evolutionary specialization of diatoms from phago-mixotrophs to photoautotrophs.</title>
        <authorList>
            <person name="Ban H."/>
            <person name="Sato S."/>
            <person name="Yoshikawa S."/>
            <person name="Yamada K."/>
            <person name="Nakamura Y."/>
            <person name="Ichinomiya M."/>
            <person name="Sato N."/>
            <person name="Blanc-Mathieu R."/>
            <person name="Endo H."/>
            <person name="Kuwata A."/>
            <person name="Ogata H."/>
        </authorList>
    </citation>
    <scope>NUCLEOTIDE SEQUENCE [LARGE SCALE GENOMIC DNA]</scope>
    <source>
        <strain evidence="3">NIES 3700</strain>
    </source>
</reference>
<evidence type="ECO:0000256" key="1">
    <source>
        <dbReference type="SAM" id="MobiDB-lite"/>
    </source>
</evidence>
<keyword evidence="3" id="KW-1185">Reference proteome</keyword>
<dbReference type="Proteomes" id="UP001165122">
    <property type="component" value="Unassembled WGS sequence"/>
</dbReference>
<evidence type="ECO:0000313" key="3">
    <source>
        <dbReference type="Proteomes" id="UP001165122"/>
    </source>
</evidence>
<sequence length="125" mass="14114">MDTPAHHAVNSQFLHTPDFKRYFIHFVHNETLLNLMQTSKAWSHVADENISSNVKNGTMMVHDGKGKTEMRGETGKKTRNACNLPSNRYSVGEDVFLECTNLVPSNFIQNDSSAVVAYLRSNQRS</sequence>
<feature type="compositionally biased region" description="Basic and acidic residues" evidence="1">
    <location>
        <begin position="62"/>
        <end position="76"/>
    </location>
</feature>
<accession>A0A9W7FPW6</accession>
<organism evidence="2 3">
    <name type="scientific">Triparma laevis f. longispina</name>
    <dbReference type="NCBI Taxonomy" id="1714387"/>
    <lineage>
        <taxon>Eukaryota</taxon>
        <taxon>Sar</taxon>
        <taxon>Stramenopiles</taxon>
        <taxon>Ochrophyta</taxon>
        <taxon>Bolidophyceae</taxon>
        <taxon>Parmales</taxon>
        <taxon>Triparmaceae</taxon>
        <taxon>Triparma</taxon>
    </lineage>
</organism>
<dbReference type="EMBL" id="BRXW01000239">
    <property type="protein sequence ID" value="GMI15881.1"/>
    <property type="molecule type" value="Genomic_DNA"/>
</dbReference>
<dbReference type="AlphaFoldDB" id="A0A9W7FPW6"/>
<proteinExistence type="predicted"/>
<feature type="region of interest" description="Disordered" evidence="1">
    <location>
        <begin position="56"/>
        <end position="84"/>
    </location>
</feature>
<name>A0A9W7FPW6_9STRA</name>